<name>A0ABX6EP32_KLUMA</name>
<evidence type="ECO:0000313" key="8">
    <source>
        <dbReference type="EMBL" id="QGN13389.1"/>
    </source>
</evidence>
<dbReference type="Pfam" id="PF06398">
    <property type="entry name" value="Pex24p"/>
    <property type="match status" value="1"/>
</dbReference>
<feature type="transmembrane region" description="Helical" evidence="6">
    <location>
        <begin position="60"/>
        <end position="77"/>
    </location>
</feature>
<dbReference type="InterPro" id="IPR010482">
    <property type="entry name" value="TECPR1-like_DysF"/>
</dbReference>
<feature type="transmembrane region" description="Helical" evidence="6">
    <location>
        <begin position="159"/>
        <end position="176"/>
    </location>
</feature>
<accession>A0ABX6EP32</accession>
<feature type="transmembrane region" description="Helical" evidence="6">
    <location>
        <begin position="89"/>
        <end position="106"/>
    </location>
</feature>
<dbReference type="PANTHER" id="PTHR31679">
    <property type="entry name" value="PEROXISOMAL MEMBRANE PROTEIN PEX30-RELATED"/>
    <property type="match status" value="1"/>
</dbReference>
<keyword evidence="9" id="KW-1185">Reference proteome</keyword>
<sequence length="383" mass="45516">MGSKRLHVRFISKSRLPNSLFKPRDLDPITISCLYKLYPLLLLFDQFLDKLMWHVDDIPLQILYIIMTCYLVAMILPKDSSLLFKAFDIWLGYMCFLLLSASFIYYNSTLLRELDKNEAPTLDEVTHTLESVLDKVNIMQEEVLGSKKSRKFDKFNMKTFKLVILLTLVHVPLTILLGTRSYVTFCILFMSVYHSVYYQSTMKLFWRNLWLRRLYYFIWDNEATSNSPTLGKSQNYKLISESQMIPFPKSLQGLRGQELQVQLQMLIVQDPTTIDPESDYIHVKIVEYNIDENERKWKQEGWTPKLLPYERSHFCNSFTLMETNSPWKFQEELTNGWIWVDANWLPENWIYCDAQWNSLGANDSIACFTRKRTWKRRAFKILQ</sequence>
<organism evidence="8 9">
    <name type="scientific">Kluyveromyces marxianus</name>
    <name type="common">Yeast</name>
    <name type="synonym">Candida kefyr</name>
    <dbReference type="NCBI Taxonomy" id="4911"/>
    <lineage>
        <taxon>Eukaryota</taxon>
        <taxon>Fungi</taxon>
        <taxon>Dikarya</taxon>
        <taxon>Ascomycota</taxon>
        <taxon>Saccharomycotina</taxon>
        <taxon>Saccharomycetes</taxon>
        <taxon>Saccharomycetales</taxon>
        <taxon>Saccharomycetaceae</taxon>
        <taxon>Kluyveromyces</taxon>
    </lineage>
</organism>
<evidence type="ECO:0000256" key="2">
    <source>
        <dbReference type="ARBA" id="ARBA00022692"/>
    </source>
</evidence>
<proteinExistence type="predicted"/>
<dbReference type="EMBL" id="CP015054">
    <property type="protein sequence ID" value="QGN13389.1"/>
    <property type="molecule type" value="Genomic_DNA"/>
</dbReference>
<reference evidence="8 9" key="1">
    <citation type="submission" date="2016-03" db="EMBL/GenBank/DDBJ databases">
        <title>How can Kluyveromyces marxianus grow so fast - potential evolutionary course in Saccharomyces Complex revealed by comparative genomics.</title>
        <authorList>
            <person name="Mo W."/>
            <person name="Lu W."/>
            <person name="Yang X."/>
            <person name="Qi J."/>
            <person name="Lv H."/>
        </authorList>
    </citation>
    <scope>NUCLEOTIDE SEQUENCE [LARGE SCALE GENOMIC DNA]</scope>
    <source>
        <strain evidence="8 9">FIM1</strain>
    </source>
</reference>
<dbReference type="SMART" id="SM00693">
    <property type="entry name" value="DysFN"/>
    <property type="match status" value="1"/>
</dbReference>
<dbReference type="InterPro" id="IPR052646">
    <property type="entry name" value="Peroxisomal_PEX28-32"/>
</dbReference>
<feature type="domain" description="Peroxin/Ferlin" evidence="7">
    <location>
        <begin position="283"/>
        <end position="347"/>
    </location>
</feature>
<evidence type="ECO:0000313" key="9">
    <source>
        <dbReference type="Proteomes" id="UP000422736"/>
    </source>
</evidence>
<evidence type="ECO:0000256" key="1">
    <source>
        <dbReference type="ARBA" id="ARBA00004585"/>
    </source>
</evidence>
<dbReference type="Proteomes" id="UP000422736">
    <property type="component" value="Chromosome 1"/>
</dbReference>
<evidence type="ECO:0000256" key="5">
    <source>
        <dbReference type="ARBA" id="ARBA00023140"/>
    </source>
</evidence>
<keyword evidence="5" id="KW-0576">Peroxisome</keyword>
<dbReference type="PANTHER" id="PTHR31679:SF3">
    <property type="entry name" value="PEROXISOMAL MEMBRANE PROTEIN PEX32"/>
    <property type="match status" value="1"/>
</dbReference>
<keyword evidence="2 6" id="KW-0812">Transmembrane</keyword>
<evidence type="ECO:0000256" key="3">
    <source>
        <dbReference type="ARBA" id="ARBA00022989"/>
    </source>
</evidence>
<evidence type="ECO:0000256" key="4">
    <source>
        <dbReference type="ARBA" id="ARBA00023136"/>
    </source>
</evidence>
<protein>
    <submittedName>
        <fullName evidence="8">Peroxisomal membrane protein PEX32</fullName>
    </submittedName>
</protein>
<evidence type="ECO:0000256" key="6">
    <source>
        <dbReference type="SAM" id="Phobius"/>
    </source>
</evidence>
<keyword evidence="4 6" id="KW-0472">Membrane</keyword>
<dbReference type="InterPro" id="IPR006614">
    <property type="entry name" value="Peroxin/Ferlin"/>
</dbReference>
<gene>
    <name evidence="8" type="primary">PEX32</name>
    <name evidence="8" type="ORF">FIM1_26</name>
</gene>
<keyword evidence="3 6" id="KW-1133">Transmembrane helix</keyword>
<evidence type="ECO:0000259" key="7">
    <source>
        <dbReference type="SMART" id="SM00693"/>
    </source>
</evidence>
<comment type="subcellular location">
    <subcellularLocation>
        <location evidence="1">Peroxisome membrane</location>
        <topology evidence="1">Multi-pass membrane protein</topology>
    </subcellularLocation>
</comment>